<organism evidence="1 2">
    <name type="scientific">Roseimaritima multifibrata</name>
    <dbReference type="NCBI Taxonomy" id="1930274"/>
    <lineage>
        <taxon>Bacteria</taxon>
        <taxon>Pseudomonadati</taxon>
        <taxon>Planctomycetota</taxon>
        <taxon>Planctomycetia</taxon>
        <taxon>Pirellulales</taxon>
        <taxon>Pirellulaceae</taxon>
        <taxon>Roseimaritima</taxon>
    </lineage>
</organism>
<protein>
    <submittedName>
        <fullName evidence="1">Uncharacterized protein</fullName>
    </submittedName>
</protein>
<proteinExistence type="predicted"/>
<evidence type="ECO:0000313" key="1">
    <source>
        <dbReference type="EMBL" id="QDS94304.1"/>
    </source>
</evidence>
<keyword evidence="2" id="KW-1185">Reference proteome</keyword>
<dbReference type="EMBL" id="CP036262">
    <property type="protein sequence ID" value="QDS94304.1"/>
    <property type="molecule type" value="Genomic_DNA"/>
</dbReference>
<name>A0A517MHE6_9BACT</name>
<dbReference type="KEGG" id="rml:FF011L_30830"/>
<dbReference type="AlphaFoldDB" id="A0A517MHE6"/>
<gene>
    <name evidence="1" type="ORF">FF011L_30830</name>
</gene>
<evidence type="ECO:0000313" key="2">
    <source>
        <dbReference type="Proteomes" id="UP000320672"/>
    </source>
</evidence>
<accession>A0A517MHE6</accession>
<sequence length="159" mass="18129">MGRANKESPYKSWHFAVRNFFRFFCPSRLPFASQPARIPNVRRQSLPRLPRKREPPRVPAPPEGALLCAHLFLLAFSYANRLNGRIVVARSRECSCSESERVDRQIAGQTQQNERHKPPGKYVVFSMRLPVCPRSGERSYVDATLMSPDAGSYSETATY</sequence>
<reference evidence="1 2" key="1">
    <citation type="submission" date="2019-02" db="EMBL/GenBank/DDBJ databases">
        <title>Deep-cultivation of Planctomycetes and their phenomic and genomic characterization uncovers novel biology.</title>
        <authorList>
            <person name="Wiegand S."/>
            <person name="Jogler M."/>
            <person name="Boedeker C."/>
            <person name="Pinto D."/>
            <person name="Vollmers J."/>
            <person name="Rivas-Marin E."/>
            <person name="Kohn T."/>
            <person name="Peeters S.H."/>
            <person name="Heuer A."/>
            <person name="Rast P."/>
            <person name="Oberbeckmann S."/>
            <person name="Bunk B."/>
            <person name="Jeske O."/>
            <person name="Meyerdierks A."/>
            <person name="Storesund J.E."/>
            <person name="Kallscheuer N."/>
            <person name="Luecker S."/>
            <person name="Lage O.M."/>
            <person name="Pohl T."/>
            <person name="Merkel B.J."/>
            <person name="Hornburger P."/>
            <person name="Mueller R.-W."/>
            <person name="Bruemmer F."/>
            <person name="Labrenz M."/>
            <person name="Spormann A.M."/>
            <person name="Op den Camp H."/>
            <person name="Overmann J."/>
            <person name="Amann R."/>
            <person name="Jetten M.S.M."/>
            <person name="Mascher T."/>
            <person name="Medema M.H."/>
            <person name="Devos D.P."/>
            <person name="Kaster A.-K."/>
            <person name="Ovreas L."/>
            <person name="Rohde M."/>
            <person name="Galperin M.Y."/>
            <person name="Jogler C."/>
        </authorList>
    </citation>
    <scope>NUCLEOTIDE SEQUENCE [LARGE SCALE GENOMIC DNA]</scope>
    <source>
        <strain evidence="1 2">FF011L</strain>
    </source>
</reference>
<dbReference type="Proteomes" id="UP000320672">
    <property type="component" value="Chromosome"/>
</dbReference>